<gene>
    <name evidence="2" type="ORF">BCM02_101196</name>
</gene>
<dbReference type="OrthoDB" id="2942004at2"/>
<accession>A0A5S5CH41</accession>
<sequence length="489" mass="49794">MAECNAQATGACSEAEGSETIASGASSHAEGYLTQSIGPASHAEGGGSVASGVYAHAEGEATRAPGDNAHAEGFGTAANASSSHAEGYLTQAVGPGSHAEGGGAIASGLYAHAEGNETRAIGSHSHAEGQITMAIGFNAHAEGELTQASGLDSHAEGMESIASGQGAHAEGERNTASGRATHAEGNLNTASGIAAHAEGQRTLASGDLSHAEGSQTIASGQGAHAEGLITTASGLASHAQGALTVADGLFSHAQGLGTQAGGLDGAHVMGRFGIANEESYSWYLANGNSELELGIAAKILSSGNVKIDGALSTPAADYAEMFETADGKPIEPGYFVAFEAAKVRLALPGDRFIAGVTSARPAIVADSGELRWHGKYVTDEWGRIVYREEDIPAVTDREGQTVAPGRRERRPVLNPAWDPAVPYLPRAQRPEWVAVGMLGKLLVRDDGSCRAGQCCAVGAGGIAIASDIGYYVLRRTGEFQILILLGIKY</sequence>
<feature type="domain" description="Peptidase G2 IMC autoproteolytic cleavage" evidence="1">
    <location>
        <begin position="273"/>
        <end position="472"/>
    </location>
</feature>
<dbReference type="InterPro" id="IPR011049">
    <property type="entry name" value="Serralysin-like_metalloprot_C"/>
</dbReference>
<organism evidence="2 3">
    <name type="scientific">Paenibacillus methanolicus</name>
    <dbReference type="NCBI Taxonomy" id="582686"/>
    <lineage>
        <taxon>Bacteria</taxon>
        <taxon>Bacillati</taxon>
        <taxon>Bacillota</taxon>
        <taxon>Bacilli</taxon>
        <taxon>Bacillales</taxon>
        <taxon>Paenibacillaceae</taxon>
        <taxon>Paenibacillus</taxon>
    </lineage>
</organism>
<dbReference type="AlphaFoldDB" id="A0A5S5CH41"/>
<dbReference type="Gene3D" id="4.10.80.40">
    <property type="entry name" value="succinate dehydrogenase protein domain"/>
    <property type="match status" value="1"/>
</dbReference>
<dbReference type="EMBL" id="VNHS01000001">
    <property type="protein sequence ID" value="TYP79080.1"/>
    <property type="molecule type" value="Genomic_DNA"/>
</dbReference>
<dbReference type="Gene3D" id="2.40.300.10">
    <property type="entry name" value="Head decoration protein D"/>
    <property type="match status" value="1"/>
</dbReference>
<dbReference type="Pfam" id="PF11962">
    <property type="entry name" value="Peptidase_G2"/>
    <property type="match status" value="1"/>
</dbReference>
<protein>
    <submittedName>
        <fullName evidence="2">Peptidase G2-like protein</fullName>
    </submittedName>
</protein>
<evidence type="ECO:0000259" key="1">
    <source>
        <dbReference type="Pfam" id="PF11962"/>
    </source>
</evidence>
<keyword evidence="3" id="KW-1185">Reference proteome</keyword>
<dbReference type="Proteomes" id="UP000323257">
    <property type="component" value="Unassembled WGS sequence"/>
</dbReference>
<evidence type="ECO:0000313" key="2">
    <source>
        <dbReference type="EMBL" id="TYP79080.1"/>
    </source>
</evidence>
<evidence type="ECO:0000313" key="3">
    <source>
        <dbReference type="Proteomes" id="UP000323257"/>
    </source>
</evidence>
<dbReference type="InterPro" id="IPR021865">
    <property type="entry name" value="Peptidase_G2"/>
</dbReference>
<dbReference type="RefSeq" id="WP_148927186.1">
    <property type="nucleotide sequence ID" value="NZ_VNHS01000001.1"/>
</dbReference>
<dbReference type="SUPFAM" id="SSF101967">
    <property type="entry name" value="Adhesin YadA, collagen-binding domain"/>
    <property type="match status" value="3"/>
</dbReference>
<dbReference type="Gene3D" id="2.150.10.10">
    <property type="entry name" value="Serralysin-like metalloprotease, C-terminal"/>
    <property type="match status" value="2"/>
</dbReference>
<reference evidence="2 3" key="1">
    <citation type="submission" date="2019-07" db="EMBL/GenBank/DDBJ databases">
        <title>Genomic Encyclopedia of Type Strains, Phase III (KMG-III): the genomes of soil and plant-associated and newly described type strains.</title>
        <authorList>
            <person name="Whitman W."/>
        </authorList>
    </citation>
    <scope>NUCLEOTIDE SEQUENCE [LARGE SCALE GENOMIC DNA]</scope>
    <source>
        <strain evidence="2 3">BL24</strain>
    </source>
</reference>
<name>A0A5S5CH41_9BACL</name>
<proteinExistence type="predicted"/>
<comment type="caution">
    <text evidence="2">The sequence shown here is derived from an EMBL/GenBank/DDBJ whole genome shotgun (WGS) entry which is preliminary data.</text>
</comment>
<dbReference type="CDD" id="cd12820">
    <property type="entry name" value="LbR_YadA-like"/>
    <property type="match status" value="2"/>
</dbReference>